<feature type="domain" description="Calx-beta" evidence="5">
    <location>
        <begin position="878"/>
        <end position="976"/>
    </location>
</feature>
<dbReference type="EMBL" id="BAAAFZ010000090">
    <property type="protein sequence ID" value="GAA0603417.1"/>
    <property type="molecule type" value="Genomic_DNA"/>
</dbReference>
<keyword evidence="8" id="KW-1185">Reference proteome</keyword>
<proteinExistence type="predicted"/>
<accession>A0ABN1G3K4</accession>
<dbReference type="Pfam" id="PF13946">
    <property type="entry name" value="DUF4214"/>
    <property type="match status" value="1"/>
</dbReference>
<feature type="compositionally biased region" description="Low complexity" evidence="4">
    <location>
        <begin position="1363"/>
        <end position="1376"/>
    </location>
</feature>
<dbReference type="PANTHER" id="PTHR46682:SF1">
    <property type="entry name" value="ADHESION G-PROTEIN COUPLED RECEPTOR V1"/>
    <property type="match status" value="1"/>
</dbReference>
<reference evidence="7 8" key="1">
    <citation type="journal article" date="2019" name="Int. J. Syst. Evol. Microbiol.">
        <title>The Global Catalogue of Microorganisms (GCM) 10K type strain sequencing project: providing services to taxonomists for standard genome sequencing and annotation.</title>
        <authorList>
            <consortium name="The Broad Institute Genomics Platform"/>
            <consortium name="The Broad Institute Genome Sequencing Center for Infectious Disease"/>
            <person name="Wu L."/>
            <person name="Ma J."/>
        </authorList>
    </citation>
    <scope>NUCLEOTIDE SEQUENCE [LARGE SCALE GENOMIC DNA]</scope>
    <source>
        <strain evidence="7 8">JCM 9933</strain>
    </source>
</reference>
<dbReference type="Proteomes" id="UP001501588">
    <property type="component" value="Unassembled WGS sequence"/>
</dbReference>
<name>A0ABN1G3K4_9PROT</name>
<protein>
    <recommendedName>
        <fullName evidence="9">Calx-beta domain-containing protein</fullName>
    </recommendedName>
</protein>
<dbReference type="InterPro" id="IPR026919">
    <property type="entry name" value="ADGRV1"/>
</dbReference>
<evidence type="ECO:0000256" key="4">
    <source>
        <dbReference type="SAM" id="MobiDB-lite"/>
    </source>
</evidence>
<evidence type="ECO:0008006" key="9">
    <source>
        <dbReference type="Google" id="ProtNLM"/>
    </source>
</evidence>
<evidence type="ECO:0000313" key="8">
    <source>
        <dbReference type="Proteomes" id="UP001501588"/>
    </source>
</evidence>
<feature type="domain" description="DUF4214" evidence="6">
    <location>
        <begin position="1104"/>
        <end position="1174"/>
    </location>
</feature>
<dbReference type="InterPro" id="IPR025282">
    <property type="entry name" value="DUF4214"/>
</dbReference>
<organism evidence="7 8">
    <name type="scientific">Craurococcus roseus</name>
    <dbReference type="NCBI Taxonomy" id="77585"/>
    <lineage>
        <taxon>Bacteria</taxon>
        <taxon>Pseudomonadati</taxon>
        <taxon>Pseudomonadota</taxon>
        <taxon>Alphaproteobacteria</taxon>
        <taxon>Acetobacterales</taxon>
        <taxon>Acetobacteraceae</taxon>
        <taxon>Craurococcus</taxon>
    </lineage>
</organism>
<dbReference type="InterPro" id="IPR038081">
    <property type="entry name" value="CalX-like_sf"/>
</dbReference>
<comment type="caution">
    <text evidence="7">The sequence shown here is derived from an EMBL/GenBank/DDBJ whole genome shotgun (WGS) entry which is preliminary data.</text>
</comment>
<gene>
    <name evidence="7" type="ORF">GCM10009416_46320</name>
</gene>
<evidence type="ECO:0000259" key="6">
    <source>
        <dbReference type="Pfam" id="PF13946"/>
    </source>
</evidence>
<dbReference type="Pfam" id="PF03160">
    <property type="entry name" value="Calx-beta"/>
    <property type="match status" value="2"/>
</dbReference>
<dbReference type="InterPro" id="IPR038255">
    <property type="entry name" value="PBS_linker_sf"/>
</dbReference>
<dbReference type="Gene3D" id="2.60.40.2030">
    <property type="match status" value="2"/>
</dbReference>
<dbReference type="PANTHER" id="PTHR46682">
    <property type="entry name" value="ADHESION G-PROTEIN COUPLED RECEPTOR V1"/>
    <property type="match status" value="1"/>
</dbReference>
<keyword evidence="1" id="KW-0732">Signal</keyword>
<feature type="region of interest" description="Disordered" evidence="4">
    <location>
        <begin position="1351"/>
        <end position="1376"/>
    </location>
</feature>
<dbReference type="Gene3D" id="1.10.3130.20">
    <property type="entry name" value="Phycobilisome linker domain"/>
    <property type="match status" value="1"/>
</dbReference>
<sequence length="1376" mass="141024">MPLAGGGFVVVWQRQEPWKPGDGRHSTKYDIYAQRYDAEGKLAGAEFRVHDAPERSQISPRVAALADGGFLVAWSSIDPARSDGQGSGFFARRYAADGTALGDGFRIHDDQPGGSAVAALADGGFLIAWPSDDPAVASGLVVHARRYGPDGVPTDADLRVSDAPDALLSGVQVTVLADGGFVLLCHTSDRSVSGNHGVLARRYAADGTPVGDSFPVHTAPAGDQLFAKAVALPNGGFAIVWQESAEASRFPQHDTYDIFARRYAADGTPLGDGFRVHDAVSDGELFQGATALADGGLLVTWMIFDPSGSGRYLHYARRFTADGAPDGEEFRVHPVRPDDDWTGWAGWAAVAAGVPSQVEGDTGVTEFTVDVTLNTAFSSAQNVAWRVEGSGGHAADAADFEGGVLPSGTLSFAAGETRKTVTVRVASDALVEADEGFTVRLSDASAGLFLATSGAGATIADNDPPVVRGDLPPDRTPVPTGSEFRVNATTADYQSGPSVAAFADGGFVTAWTGRTADGTYDVFAQRFAADGRATDGEFGVNATALGDQNAPSVAALPDGGFVVSWTGTGADGTRDIFARRFAADGAAAGGEFRVDATPSGDQYGPKVAALADGGFVASWVLYDADGTRDVFARRFAADGSAAGGEFHSGSAAAGNEYSPSVAGLADGGFVLSWYSSGRGVLAQRFAADGAAAGGEFRVNATTPGNASRPDVAALADGGFVVSWDSNTGNRRADVFAQRYGEDGAATGGEFRVRESSLGMNWQPAVTGLADGGFVVSWVNSEPVGSAGLIDRDIVARRFAADGAAAGGEFRVTAATGGGPQAPSVAALPGGGFVVAWDGADAAGATDVLARVFSAPGPAGTVHVSADDAAKAESDAGTTAFTFTVRMDAASDAQQSVRWQVAGAGADPATAADFVGGALPSGTLVFAPGETSKAVTVAVAGDAAVEADERFAVALSDASSGLALGVASASAAILNDDAVPPAPPNMPVVRGTALDDSFAKVPGRAAYEGLGGHDSLDFGGAGFRGAHATAGTDGSCVLTHGGDAAVLRGVEEVRFADGRLVFDADDPAAKVLRLYEAALDRLPDQGGLNVWIDAVRDGQPLAELARAFLGSTEFQARFGGAGTDDGAFVDRLYQNALGRAGDAEGRAFWVDRLDTGAATRADVLAAFSEGPENRAATSDLVRSGIWDRSEEAMEVARLYDAAFGRLTDAEGLAFWKGRVGARRRFAGSGGRRVRRRRGVPGQARGAGRRRLRRGALREHVGPAGRPGRTRVLDGPARRWRGAVRGGAGLFRKRGACRAHGEGHRRRGVGGVRHPVRLNAGAATGAGAAPASPIPVPIARPGGAAVRLPGVSADVPRGGAGRRGAGWAQARLRSSAKR</sequence>
<keyword evidence="2" id="KW-0677">Repeat</keyword>
<keyword evidence="3" id="KW-0106">Calcium</keyword>
<evidence type="ECO:0000256" key="1">
    <source>
        <dbReference type="ARBA" id="ARBA00022729"/>
    </source>
</evidence>
<dbReference type="InterPro" id="IPR003644">
    <property type="entry name" value="Calx_beta"/>
</dbReference>
<dbReference type="SUPFAM" id="SSF141072">
    <property type="entry name" value="CalX-like"/>
    <property type="match status" value="2"/>
</dbReference>
<evidence type="ECO:0000256" key="3">
    <source>
        <dbReference type="ARBA" id="ARBA00022837"/>
    </source>
</evidence>
<feature type="domain" description="Calx-beta" evidence="5">
    <location>
        <begin position="363"/>
        <end position="463"/>
    </location>
</feature>
<evidence type="ECO:0000256" key="2">
    <source>
        <dbReference type="ARBA" id="ARBA00022737"/>
    </source>
</evidence>
<evidence type="ECO:0000259" key="5">
    <source>
        <dbReference type="Pfam" id="PF03160"/>
    </source>
</evidence>
<evidence type="ECO:0000313" key="7">
    <source>
        <dbReference type="EMBL" id="GAA0603417.1"/>
    </source>
</evidence>